<evidence type="ECO:0000313" key="2">
    <source>
        <dbReference type="Proteomes" id="UP000063308"/>
    </source>
</evidence>
<proteinExistence type="predicted"/>
<dbReference type="Proteomes" id="UP000063308">
    <property type="component" value="Chromosome"/>
</dbReference>
<dbReference type="EMBL" id="AP014685">
    <property type="protein sequence ID" value="BAR62213.1"/>
    <property type="molecule type" value="Genomic_DNA"/>
</dbReference>
<organism evidence="1 2">
    <name type="scientific">Bradyrhizobium diazoefficiens</name>
    <dbReference type="NCBI Taxonomy" id="1355477"/>
    <lineage>
        <taxon>Bacteria</taxon>
        <taxon>Pseudomonadati</taxon>
        <taxon>Pseudomonadota</taxon>
        <taxon>Alphaproteobacteria</taxon>
        <taxon>Hyphomicrobiales</taxon>
        <taxon>Nitrobacteraceae</taxon>
        <taxon>Bradyrhizobium</taxon>
    </lineage>
</organism>
<sequence length="43" mass="4826">MTNFEHDVRPTIGGEPAKLAEAQADLARAPRPERWVPKWLAEA</sequence>
<protein>
    <submittedName>
        <fullName evidence="1">Uncharacterized protein</fullName>
    </submittedName>
</protein>
<evidence type="ECO:0000313" key="1">
    <source>
        <dbReference type="EMBL" id="BAR62213.1"/>
    </source>
</evidence>
<dbReference type="AlphaFoldDB" id="A0A0E4BX68"/>
<name>A0A0E4BX68_9BRAD</name>
<reference evidence="1 2" key="1">
    <citation type="submission" date="2014-11" db="EMBL/GenBank/DDBJ databases">
        <title>Symbiosis island explosion on the genome of extra-slow-growing strains of soybean bradyrhizobia with massive insertion sequences.</title>
        <authorList>
            <person name="Iida T."/>
            <person name="Minamisawa K."/>
        </authorList>
    </citation>
    <scope>NUCLEOTIDE SEQUENCE [LARGE SCALE GENOMIC DNA]</scope>
    <source>
        <strain evidence="1 2">NK6</strain>
    </source>
</reference>
<accession>A0A0E4BX68</accession>
<gene>
    <name evidence="1" type="ORF">NK6_9070</name>
</gene>